<accession>A0A8S3J8B8</accession>
<dbReference type="Proteomes" id="UP000681720">
    <property type="component" value="Unassembled WGS sequence"/>
</dbReference>
<reference evidence="1" key="1">
    <citation type="submission" date="2021-02" db="EMBL/GenBank/DDBJ databases">
        <authorList>
            <person name="Nowell W R."/>
        </authorList>
    </citation>
    <scope>NUCLEOTIDE SEQUENCE</scope>
</reference>
<organism evidence="1 2">
    <name type="scientific">Rotaria magnacalcarata</name>
    <dbReference type="NCBI Taxonomy" id="392030"/>
    <lineage>
        <taxon>Eukaryota</taxon>
        <taxon>Metazoa</taxon>
        <taxon>Spiralia</taxon>
        <taxon>Gnathifera</taxon>
        <taxon>Rotifera</taxon>
        <taxon>Eurotatoria</taxon>
        <taxon>Bdelloidea</taxon>
        <taxon>Philodinida</taxon>
        <taxon>Philodinidae</taxon>
        <taxon>Rotaria</taxon>
    </lineage>
</organism>
<dbReference type="AlphaFoldDB" id="A0A8S3J8B8"/>
<name>A0A8S3J8B8_9BILA</name>
<evidence type="ECO:0000313" key="2">
    <source>
        <dbReference type="Proteomes" id="UP000681720"/>
    </source>
</evidence>
<dbReference type="EMBL" id="CAJOBJ010357410">
    <property type="protein sequence ID" value="CAF5215641.1"/>
    <property type="molecule type" value="Genomic_DNA"/>
</dbReference>
<gene>
    <name evidence="1" type="ORF">GIL414_LOCUS81444</name>
</gene>
<evidence type="ECO:0000313" key="1">
    <source>
        <dbReference type="EMBL" id="CAF5215641.1"/>
    </source>
</evidence>
<sequence length="200" mass="23434">MNNSQLIDDHTRLFYIYQESSIEFYEKDLHELKKSIQSSTCETFATHIITEIVFGIHLLLILKLPPGYEDPIDIFLQNLKENLINSKPLVKIDSQLKTLLDKVPSTTVYSNIDTLAKMKNLPDIYEKLIKLQTNDKEHKKLKYVLCPIHWFCGRHHVKLPEEVENLEHYLIQQKSELKLLNFRINHDLSELLQGSCQSAF</sequence>
<protein>
    <submittedName>
        <fullName evidence="1">Uncharacterized protein</fullName>
    </submittedName>
</protein>
<comment type="caution">
    <text evidence="1">The sequence shown here is derived from an EMBL/GenBank/DDBJ whole genome shotgun (WGS) entry which is preliminary data.</text>
</comment>
<feature type="non-terminal residue" evidence="1">
    <location>
        <position position="200"/>
    </location>
</feature>
<proteinExistence type="predicted"/>